<proteinExistence type="predicted"/>
<dbReference type="AlphaFoldDB" id="A0A6A2YG82"/>
<feature type="compositionally biased region" description="Polar residues" evidence="1">
    <location>
        <begin position="1"/>
        <end position="12"/>
    </location>
</feature>
<feature type="domain" description="RNase H type-1" evidence="2">
    <location>
        <begin position="384"/>
        <end position="448"/>
    </location>
</feature>
<sequence length="506" mass="57080">MDPTTQTTQANLSLEEEDDAMRTTPVSVWRPLGGIAITDVGEDPAKVPLDNVDICAEYDSSAVNMNYKGIMRIKVRLDIRKPSKRRKRLATLGVRLTTDKTKIVFGRDVSLRAPPRRAAAQKCRCKGGCQGVSAILTDCDFEDLGYPGQWFAWERGRLETNNILERLDRGVANTNWWELFPNFRLGHLPTSFLDLDHCPILLSTDVEAFRTMRMWHLRFEASWLLEDSCEAEVKRLWSSSRGTVPTRLKEVSTGLEVWFKRITREKKISMKDLCKRLEKLNASDLSDDVLGEITQVKLAMNIEADREELYWKQRARANWLQHGDPNTGFFHSFGGITRTVEKEFTGAPGSLCDFLRKMVEWVFVTLVHENSVWMPPTDSVVKVNVDASFSSACTSSCSGFMVRDSAGLIMASGFRLNKNLQSVFAAKALAVVQGLRFALYLGFQDIVFTPRGGNSAAAKGRSVPKTNSGLKMFQWMFLLSLMRIGVILTHHNFWVTILCFSGLVLL</sequence>
<dbReference type="Proteomes" id="UP000436088">
    <property type="component" value="Unassembled WGS sequence"/>
</dbReference>
<accession>A0A6A2YG82</accession>
<evidence type="ECO:0000259" key="2">
    <source>
        <dbReference type="Pfam" id="PF13456"/>
    </source>
</evidence>
<gene>
    <name evidence="3" type="ORF">F3Y22_tig00111402pilonHSYRG00179</name>
</gene>
<name>A0A6A2YG82_HIBSY</name>
<comment type="caution">
    <text evidence="3">The sequence shown here is derived from an EMBL/GenBank/DDBJ whole genome shotgun (WGS) entry which is preliminary data.</text>
</comment>
<dbReference type="PANTHER" id="PTHR33710">
    <property type="entry name" value="BNAC02G09200D PROTEIN"/>
    <property type="match status" value="1"/>
</dbReference>
<evidence type="ECO:0000256" key="1">
    <source>
        <dbReference type="SAM" id="MobiDB-lite"/>
    </source>
</evidence>
<dbReference type="EMBL" id="VEPZ02001331">
    <property type="protein sequence ID" value="KAE8678736.1"/>
    <property type="molecule type" value="Genomic_DNA"/>
</dbReference>
<dbReference type="PANTHER" id="PTHR33710:SF73">
    <property type="entry name" value="ZINC KNUCKLE CX2CX4HX4C DOMAIN-CONTAINING PROTEIN"/>
    <property type="match status" value="1"/>
</dbReference>
<reference evidence="3" key="1">
    <citation type="submission" date="2019-09" db="EMBL/GenBank/DDBJ databases">
        <title>Draft genome information of white flower Hibiscus syriacus.</title>
        <authorList>
            <person name="Kim Y.-M."/>
        </authorList>
    </citation>
    <scope>NUCLEOTIDE SEQUENCE [LARGE SCALE GENOMIC DNA]</scope>
    <source>
        <strain evidence="3">YM2019G1</strain>
    </source>
</reference>
<feature type="region of interest" description="Disordered" evidence="1">
    <location>
        <begin position="1"/>
        <end position="20"/>
    </location>
</feature>
<dbReference type="GO" id="GO:0004523">
    <property type="term" value="F:RNA-DNA hybrid ribonuclease activity"/>
    <property type="evidence" value="ECO:0007669"/>
    <property type="project" value="InterPro"/>
</dbReference>
<dbReference type="InterPro" id="IPR002156">
    <property type="entry name" value="RNaseH_domain"/>
</dbReference>
<protein>
    <recommendedName>
        <fullName evidence="2">RNase H type-1 domain-containing protein</fullName>
    </recommendedName>
</protein>
<evidence type="ECO:0000313" key="3">
    <source>
        <dbReference type="EMBL" id="KAE8678736.1"/>
    </source>
</evidence>
<dbReference type="GO" id="GO:0003676">
    <property type="term" value="F:nucleic acid binding"/>
    <property type="evidence" value="ECO:0007669"/>
    <property type="project" value="InterPro"/>
</dbReference>
<organism evidence="3 4">
    <name type="scientific">Hibiscus syriacus</name>
    <name type="common">Rose of Sharon</name>
    <dbReference type="NCBI Taxonomy" id="106335"/>
    <lineage>
        <taxon>Eukaryota</taxon>
        <taxon>Viridiplantae</taxon>
        <taxon>Streptophyta</taxon>
        <taxon>Embryophyta</taxon>
        <taxon>Tracheophyta</taxon>
        <taxon>Spermatophyta</taxon>
        <taxon>Magnoliopsida</taxon>
        <taxon>eudicotyledons</taxon>
        <taxon>Gunneridae</taxon>
        <taxon>Pentapetalae</taxon>
        <taxon>rosids</taxon>
        <taxon>malvids</taxon>
        <taxon>Malvales</taxon>
        <taxon>Malvaceae</taxon>
        <taxon>Malvoideae</taxon>
        <taxon>Hibiscus</taxon>
    </lineage>
</organism>
<dbReference type="Pfam" id="PF13456">
    <property type="entry name" value="RVT_3"/>
    <property type="match status" value="1"/>
</dbReference>
<keyword evidence="4" id="KW-1185">Reference proteome</keyword>
<evidence type="ECO:0000313" key="4">
    <source>
        <dbReference type="Proteomes" id="UP000436088"/>
    </source>
</evidence>